<reference evidence="1 2" key="1">
    <citation type="journal article" date="2012" name="PLoS ONE">
        <title>The purine-utilizing bacterium Clostridium acidurici 9a: a genome-guided metabolic reconsideration.</title>
        <authorList>
            <person name="Hartwich K."/>
            <person name="Poehlein A."/>
            <person name="Daniel R."/>
        </authorList>
    </citation>
    <scope>NUCLEOTIDE SEQUENCE [LARGE SCALE GENOMIC DNA]</scope>
    <source>
        <strain evidence="2">ATCC 7906 / DSM 604 / BCRC 14475 / CIP 104303 / KCTC 5404 / NCIMB 10678 / 9a</strain>
    </source>
</reference>
<evidence type="ECO:0000313" key="2">
    <source>
        <dbReference type="Proteomes" id="UP000006094"/>
    </source>
</evidence>
<name>K0B2Y9_GOTA9</name>
<dbReference type="GO" id="GO:0006808">
    <property type="term" value="P:regulation of nitrogen utilization"/>
    <property type="evidence" value="ECO:0007669"/>
    <property type="project" value="InterPro"/>
</dbReference>
<dbReference type="Gene3D" id="3.30.70.120">
    <property type="match status" value="1"/>
</dbReference>
<dbReference type="SUPFAM" id="SSF54913">
    <property type="entry name" value="GlnB-like"/>
    <property type="match status" value="1"/>
</dbReference>
<dbReference type="RefSeq" id="WP_014968666.1">
    <property type="nucleotide sequence ID" value="NC_018664.1"/>
</dbReference>
<gene>
    <name evidence="1" type="ordered locus">Curi_c25370</name>
</gene>
<dbReference type="eggNOG" id="COG0347">
    <property type="taxonomic scope" value="Bacteria"/>
</dbReference>
<dbReference type="SMART" id="SM00938">
    <property type="entry name" value="P-II"/>
    <property type="match status" value="1"/>
</dbReference>
<dbReference type="InterPro" id="IPR002187">
    <property type="entry name" value="N-reg_PII"/>
</dbReference>
<dbReference type="InterPro" id="IPR015867">
    <property type="entry name" value="N-reg_PII/ATP_PRibTrfase_C"/>
</dbReference>
<dbReference type="InterPro" id="IPR011322">
    <property type="entry name" value="N-reg_PII-like_a/b"/>
</dbReference>
<dbReference type="PATRIC" id="fig|1128398.3.peg.2612"/>
<accession>K0B2Y9</accession>
<evidence type="ECO:0000313" key="1">
    <source>
        <dbReference type="EMBL" id="AFS79532.1"/>
    </source>
</evidence>
<dbReference type="EMBL" id="CP003326">
    <property type="protein sequence ID" value="AFS79532.1"/>
    <property type="molecule type" value="Genomic_DNA"/>
</dbReference>
<dbReference type="AlphaFoldDB" id="K0B2Y9"/>
<dbReference type="Proteomes" id="UP000006094">
    <property type="component" value="Chromosome"/>
</dbReference>
<sequence>MEQIVCVVAVVERGKADKIVDKAKAAGAKGATIFYGRGTGESEIKKFLNIHIESSKEIILVLCERDNYRPILNAIVDAGRLKEPGTGIVFTLPIIDLIGLHHREEFDLPQE</sequence>
<dbReference type="Pfam" id="PF00543">
    <property type="entry name" value="P-II"/>
    <property type="match status" value="1"/>
</dbReference>
<dbReference type="OrthoDB" id="9803021at2"/>
<dbReference type="STRING" id="1128398.Curi_c25370"/>
<organism evidence="1 2">
    <name type="scientific">Gottschalkia acidurici (strain ATCC 7906 / DSM 604 / BCRC 14475 / CIP 104303 / KCTC 5404 / NCIMB 10678 / 9a)</name>
    <name type="common">Clostridium acidurici</name>
    <dbReference type="NCBI Taxonomy" id="1128398"/>
    <lineage>
        <taxon>Bacteria</taxon>
        <taxon>Bacillati</taxon>
        <taxon>Bacillota</taxon>
        <taxon>Tissierellia</taxon>
        <taxon>Tissierellales</taxon>
        <taxon>Gottschalkiaceae</taxon>
        <taxon>Gottschalkia</taxon>
    </lineage>
</organism>
<protein>
    <submittedName>
        <fullName evidence="1">Nitrogen regulatory protein P-II</fullName>
    </submittedName>
</protein>
<dbReference type="GO" id="GO:0030234">
    <property type="term" value="F:enzyme regulator activity"/>
    <property type="evidence" value="ECO:0007669"/>
    <property type="project" value="InterPro"/>
</dbReference>
<dbReference type="HOGENOM" id="CLU_159089_0_0_9"/>
<keyword evidence="2" id="KW-1185">Reference proteome</keyword>
<dbReference type="PROSITE" id="PS51343">
    <property type="entry name" value="PII_GLNB_DOM"/>
    <property type="match status" value="1"/>
</dbReference>
<dbReference type="KEGG" id="cad:Curi_c25370"/>
<proteinExistence type="predicted"/>